<sequence>MDSATAQLWLGGQDFALTSVPLPQLRDGELLVRINAATVCGSDRHTVLGRRPGETPSILGHEGVGTVVASKRSDVSKGERIVFSVTAPCGACARCRAGFTAKCLNVRKIGHELFDSCWRLSGTYSTHIHLLAGHPVSAVPDEIGSAQASVAGCAIATVMAVMEAAGDFSGKTVLVNGVGMLGLVAIVEAKRRGAGLVIGCDMNRLSLDAADGVADRLVTSAKGGTADIVLELSGAIGGVVDSLAACKVGGTVVLAGSVTPAGTVKIDPEWVVRGWRSITGVHNYEPRHLANAVEFLGAAGRMLPWELVLAGPIPFDALPGEFQNPSAGLRTVVVG</sequence>
<dbReference type="Gene3D" id="3.40.50.720">
    <property type="entry name" value="NAD(P)-binding Rossmann-like Domain"/>
    <property type="match status" value="1"/>
</dbReference>
<dbReference type="Gene3D" id="3.90.180.10">
    <property type="entry name" value="Medium-chain alcohol dehydrogenases, catalytic domain"/>
    <property type="match status" value="1"/>
</dbReference>
<evidence type="ECO:0000256" key="1">
    <source>
        <dbReference type="ARBA" id="ARBA00001947"/>
    </source>
</evidence>
<dbReference type="AlphaFoldDB" id="A0A2S0WFN8"/>
<proteinExistence type="inferred from homology"/>
<dbReference type="NCBIfam" id="TIGR03366">
    <property type="entry name" value="HpnZ_proposed"/>
    <property type="match status" value="1"/>
</dbReference>
<dbReference type="GO" id="GO:0004022">
    <property type="term" value="F:alcohol dehydrogenase (NAD+) activity"/>
    <property type="evidence" value="ECO:0007669"/>
    <property type="project" value="UniProtKB-EC"/>
</dbReference>
<evidence type="ECO:0000256" key="4">
    <source>
        <dbReference type="ARBA" id="ARBA00022723"/>
    </source>
</evidence>
<dbReference type="Pfam" id="PF08240">
    <property type="entry name" value="ADH_N"/>
    <property type="match status" value="1"/>
</dbReference>
<dbReference type="PANTHER" id="PTHR42940">
    <property type="entry name" value="ALCOHOL DEHYDROGENASE 1-RELATED"/>
    <property type="match status" value="1"/>
</dbReference>
<dbReference type="InterPro" id="IPR013154">
    <property type="entry name" value="ADH-like_N"/>
</dbReference>
<evidence type="ECO:0000256" key="6">
    <source>
        <dbReference type="ARBA" id="ARBA00023002"/>
    </source>
</evidence>
<evidence type="ECO:0000313" key="9">
    <source>
        <dbReference type="EMBL" id="AWB84482.1"/>
    </source>
</evidence>
<dbReference type="KEGG" id="clia:C3E79_08305"/>
<evidence type="ECO:0000259" key="8">
    <source>
        <dbReference type="Pfam" id="PF08240"/>
    </source>
</evidence>
<name>A0A2S0WFN8_9CORY</name>
<keyword evidence="10" id="KW-1185">Reference proteome</keyword>
<dbReference type="GO" id="GO:0005737">
    <property type="term" value="C:cytoplasm"/>
    <property type="evidence" value="ECO:0007669"/>
    <property type="project" value="TreeGrafter"/>
</dbReference>
<comment type="cofactor">
    <cofactor evidence="1">
        <name>Zn(2+)</name>
        <dbReference type="ChEBI" id="CHEBI:29105"/>
    </cofactor>
</comment>
<protein>
    <recommendedName>
        <fullName evidence="3">alcohol dehydrogenase</fullName>
        <ecNumber evidence="3">1.1.1.1</ecNumber>
    </recommendedName>
</protein>
<gene>
    <name evidence="9" type="ORF">C3E79_08305</name>
</gene>
<keyword evidence="4" id="KW-0479">Metal-binding</keyword>
<evidence type="ECO:0000256" key="3">
    <source>
        <dbReference type="ARBA" id="ARBA00013190"/>
    </source>
</evidence>
<comment type="similarity">
    <text evidence="2">Belongs to the zinc-containing alcohol dehydrogenase family.</text>
</comment>
<dbReference type="InterPro" id="IPR017743">
    <property type="entry name" value="ADH_phosphonate_catab-assoc"/>
</dbReference>
<keyword evidence="7" id="KW-0520">NAD</keyword>
<accession>A0A2S0WFN8</accession>
<dbReference type="Proteomes" id="UP000244754">
    <property type="component" value="Chromosome"/>
</dbReference>
<dbReference type="RefSeq" id="WP_108404491.1">
    <property type="nucleotide sequence ID" value="NZ_CP026948.1"/>
</dbReference>
<feature type="domain" description="Alcohol dehydrogenase-like N-terminal" evidence="8">
    <location>
        <begin position="27"/>
        <end position="133"/>
    </location>
</feature>
<dbReference type="OrthoDB" id="3987021at2"/>
<organism evidence="9 10">
    <name type="scientific">Corynebacterium liangguodongii</name>
    <dbReference type="NCBI Taxonomy" id="2079535"/>
    <lineage>
        <taxon>Bacteria</taxon>
        <taxon>Bacillati</taxon>
        <taxon>Actinomycetota</taxon>
        <taxon>Actinomycetes</taxon>
        <taxon>Mycobacteriales</taxon>
        <taxon>Corynebacteriaceae</taxon>
        <taxon>Corynebacterium</taxon>
    </lineage>
</organism>
<dbReference type="SUPFAM" id="SSF51735">
    <property type="entry name" value="NAD(P)-binding Rossmann-fold domains"/>
    <property type="match status" value="1"/>
</dbReference>
<evidence type="ECO:0000256" key="5">
    <source>
        <dbReference type="ARBA" id="ARBA00022833"/>
    </source>
</evidence>
<evidence type="ECO:0000256" key="2">
    <source>
        <dbReference type="ARBA" id="ARBA00008072"/>
    </source>
</evidence>
<dbReference type="InterPro" id="IPR036291">
    <property type="entry name" value="NAD(P)-bd_dom_sf"/>
</dbReference>
<evidence type="ECO:0000313" key="10">
    <source>
        <dbReference type="Proteomes" id="UP000244754"/>
    </source>
</evidence>
<keyword evidence="5" id="KW-0862">Zinc</keyword>
<dbReference type="InterPro" id="IPR011032">
    <property type="entry name" value="GroES-like_sf"/>
</dbReference>
<dbReference type="EC" id="1.1.1.1" evidence="3"/>
<dbReference type="GO" id="GO:0046872">
    <property type="term" value="F:metal ion binding"/>
    <property type="evidence" value="ECO:0007669"/>
    <property type="project" value="UniProtKB-KW"/>
</dbReference>
<dbReference type="SUPFAM" id="SSF50129">
    <property type="entry name" value="GroES-like"/>
    <property type="match status" value="1"/>
</dbReference>
<reference evidence="10" key="1">
    <citation type="submission" date="2018-01" db="EMBL/GenBank/DDBJ databases">
        <authorList>
            <person name="Li J."/>
        </authorList>
    </citation>
    <scope>NUCLEOTIDE SEQUENCE [LARGE SCALE GENOMIC DNA]</scope>
    <source>
        <strain evidence="10">2184</strain>
    </source>
</reference>
<keyword evidence="6" id="KW-0560">Oxidoreductase</keyword>
<dbReference type="EMBL" id="CP026948">
    <property type="protein sequence ID" value="AWB84482.1"/>
    <property type="molecule type" value="Genomic_DNA"/>
</dbReference>
<dbReference type="PANTHER" id="PTHR42940:SF3">
    <property type="entry name" value="ALCOHOL DEHYDROGENASE 1-RELATED"/>
    <property type="match status" value="1"/>
</dbReference>
<evidence type="ECO:0000256" key="7">
    <source>
        <dbReference type="ARBA" id="ARBA00023027"/>
    </source>
</evidence>